<dbReference type="KEGG" id="pgu:PGUG_03405"/>
<gene>
    <name evidence="2" type="ORF">PGUG_03405</name>
</gene>
<dbReference type="OrthoDB" id="4094279at2759"/>
<evidence type="ECO:0000313" key="2">
    <source>
        <dbReference type="EMBL" id="EDK39307.2"/>
    </source>
</evidence>
<dbReference type="VEuPathDB" id="FungiDB:PGUG_03405"/>
<dbReference type="OMA" id="KLIVQHH"/>
<dbReference type="HOGENOM" id="CLU_345159_0_0_1"/>
<evidence type="ECO:0000256" key="1">
    <source>
        <dbReference type="SAM" id="MobiDB-lite"/>
    </source>
</evidence>
<reference evidence="2 3" key="1">
    <citation type="journal article" date="2009" name="Nature">
        <title>Evolution of pathogenicity and sexual reproduction in eight Candida genomes.</title>
        <authorList>
            <person name="Butler G."/>
            <person name="Rasmussen M.D."/>
            <person name="Lin M.F."/>
            <person name="Santos M.A."/>
            <person name="Sakthikumar S."/>
            <person name="Munro C.A."/>
            <person name="Rheinbay E."/>
            <person name="Grabherr M."/>
            <person name="Forche A."/>
            <person name="Reedy J.L."/>
            <person name="Agrafioti I."/>
            <person name="Arnaud M.B."/>
            <person name="Bates S."/>
            <person name="Brown A.J."/>
            <person name="Brunke S."/>
            <person name="Costanzo M.C."/>
            <person name="Fitzpatrick D.A."/>
            <person name="de Groot P.W."/>
            <person name="Harris D."/>
            <person name="Hoyer L.L."/>
            <person name="Hube B."/>
            <person name="Klis F.M."/>
            <person name="Kodira C."/>
            <person name="Lennard N."/>
            <person name="Logue M.E."/>
            <person name="Martin R."/>
            <person name="Neiman A.M."/>
            <person name="Nikolaou E."/>
            <person name="Quail M.A."/>
            <person name="Quinn J."/>
            <person name="Santos M.C."/>
            <person name="Schmitzberger F.F."/>
            <person name="Sherlock G."/>
            <person name="Shah P."/>
            <person name="Silverstein K.A."/>
            <person name="Skrzypek M.S."/>
            <person name="Soll D."/>
            <person name="Staggs R."/>
            <person name="Stansfield I."/>
            <person name="Stumpf M.P."/>
            <person name="Sudbery P.E."/>
            <person name="Srikantha T."/>
            <person name="Zeng Q."/>
            <person name="Berman J."/>
            <person name="Berriman M."/>
            <person name="Heitman J."/>
            <person name="Gow N.A."/>
            <person name="Lorenz M.C."/>
            <person name="Birren B.W."/>
            <person name="Kellis M."/>
            <person name="Cuomo C.A."/>
        </authorList>
    </citation>
    <scope>NUCLEOTIDE SEQUENCE [LARGE SCALE GENOMIC DNA]</scope>
    <source>
        <strain evidence="3">ATCC 6260 / CBS 566 / DSM 6381 / JCM 1539 / NBRC 10279 / NRRL Y-324</strain>
    </source>
</reference>
<dbReference type="STRING" id="294746.A5DJF4"/>
<dbReference type="AlphaFoldDB" id="A5DJF4"/>
<proteinExistence type="predicted"/>
<accession>A5DJF4</accession>
<protein>
    <submittedName>
        <fullName evidence="2">Uncharacterized protein</fullName>
    </submittedName>
</protein>
<evidence type="ECO:0000313" key="3">
    <source>
        <dbReference type="Proteomes" id="UP000001997"/>
    </source>
</evidence>
<dbReference type="RefSeq" id="XP_001484024.2">
    <property type="nucleotide sequence ID" value="XM_001483974.1"/>
</dbReference>
<name>A5DJF4_PICGU</name>
<feature type="region of interest" description="Disordered" evidence="1">
    <location>
        <begin position="35"/>
        <end position="55"/>
    </location>
</feature>
<dbReference type="InParanoid" id="A5DJF4"/>
<dbReference type="eggNOG" id="ENOG502T75D">
    <property type="taxonomic scope" value="Eukaryota"/>
</dbReference>
<organism evidence="2 3">
    <name type="scientific">Meyerozyma guilliermondii (strain ATCC 6260 / CBS 566 / DSM 6381 / JCM 1539 / NBRC 10279 / NRRL Y-324)</name>
    <name type="common">Yeast</name>
    <name type="synonym">Candida guilliermondii</name>
    <dbReference type="NCBI Taxonomy" id="294746"/>
    <lineage>
        <taxon>Eukaryota</taxon>
        <taxon>Fungi</taxon>
        <taxon>Dikarya</taxon>
        <taxon>Ascomycota</taxon>
        <taxon>Saccharomycotina</taxon>
        <taxon>Pichiomycetes</taxon>
        <taxon>Debaryomycetaceae</taxon>
        <taxon>Meyerozyma</taxon>
    </lineage>
</organism>
<keyword evidence="3" id="KW-1185">Reference proteome</keyword>
<dbReference type="GeneID" id="5126062"/>
<dbReference type="Proteomes" id="UP000001997">
    <property type="component" value="Unassembled WGS sequence"/>
</dbReference>
<sequence length="780" mass="89655">MYALWRRSTRWHNLNRIPRLLYASCHYSKVPAVEKPHVNSHQHPSEPPQKESSAPIGQKISTMVLDFIKSEGKHLIDNLEARDINESDSKEKDHLLKQLDPKIRLDLENVLDDYNKLQTLLSYHPILINPELYLYYLNRIDVPLEDDVRILVLRRLTFHRMFDECLRNRHTEISTLDQIDEYVAIVLEELDKIKDFFYGIVQFIISARTMCSPNVFSMIADTVFHKTGKAVEETKLSVIDSSHSDRRCVSSSCYNLLRDICHDIIANGPAPEKVNQAVAKIASTPCLTKVPGWSRFLQPSVYLQPHLSGNGWKLPGPLCVNVVDFLFLHNKNSDLTYLYQVYKSKLMCGDHQAKQHIMTALCSRMINENDNMLYTAVKEQWHTITENVLTTAMVRLIKIDIRGKRLCQSILMSKQKGRDKRAFIDLVSAFVNLLLIDSPNSKHSHLLQILSETRDRNLAGIILRHTIKDHRSNVNFTYELLKTVATHDVDFDPKPLIELGRATLLCQTNIDSTLAEAYFSRLLASCIKTLNLSTTNIFHLDPLSDASYSSKARFHNRIREIGQFVSLLSREMRVQSIETVQSVLKKGDFMPSISPDFKDYISRCFLNEVMRFIVRNESISVSSRITTLKDIQKSLTFDSSTVKGYICNIIVKNDPRYSIELLRDHSSCKAKLNNCIMSMIMSGILKAPHLDNEDKLKLFREFREVHKSLGYKSGVSRSVLIELINLILECAKADHSLQNLSWVLPYAAQRGVPYKFRKAWRLKIQSLSGDNIPRKVKRDP</sequence>
<dbReference type="EMBL" id="CH408158">
    <property type="protein sequence ID" value="EDK39307.2"/>
    <property type="molecule type" value="Genomic_DNA"/>
</dbReference>